<dbReference type="Gene3D" id="3.40.50.10750">
    <property type="entry name" value="Isocitrate/Isopropylmalate dehydrogenase-like"/>
    <property type="match status" value="1"/>
</dbReference>
<evidence type="ECO:0000256" key="5">
    <source>
        <dbReference type="ARBA" id="ARBA00011643"/>
    </source>
</evidence>
<reference evidence="15 16" key="1">
    <citation type="submission" date="2019-02" db="EMBL/GenBank/DDBJ databases">
        <authorList>
            <person name="Manzano-Marin A."/>
            <person name="Manzano-Marin A."/>
        </authorList>
    </citation>
    <scope>NUCLEOTIDE SEQUENCE [LARGE SCALE GENOMIC DNA]</scope>
    <source>
        <strain evidence="15 16">ErCipseudotsugae</strain>
    </source>
</reference>
<dbReference type="SUPFAM" id="SSF75138">
    <property type="entry name" value="HprK N-terminal domain-like"/>
    <property type="match status" value="1"/>
</dbReference>
<gene>
    <name evidence="15" type="primary">pta</name>
    <name evidence="15" type="ORF">ERCIPSPA2889_109</name>
</gene>
<evidence type="ECO:0000256" key="1">
    <source>
        <dbReference type="ARBA" id="ARBA00004496"/>
    </source>
</evidence>
<keyword evidence="8 12" id="KW-0963">Cytoplasm</keyword>
<keyword evidence="10 12" id="KW-0012">Acyltransferase</keyword>
<dbReference type="SUPFAM" id="SSF52540">
    <property type="entry name" value="P-loop containing nucleoside triphosphate hydrolases"/>
    <property type="match status" value="1"/>
</dbReference>
<dbReference type="Pfam" id="PF01515">
    <property type="entry name" value="PTA_PTB"/>
    <property type="match status" value="1"/>
</dbReference>
<comment type="subunit">
    <text evidence="5">Homohexamer.</text>
</comment>
<dbReference type="PANTHER" id="PTHR43356:SF3">
    <property type="entry name" value="PHOSPHATE ACETYLTRANSFERASE"/>
    <property type="match status" value="1"/>
</dbReference>
<dbReference type="InterPro" id="IPR027417">
    <property type="entry name" value="P-loop_NTPase"/>
</dbReference>
<evidence type="ECO:0000256" key="12">
    <source>
        <dbReference type="PIRNR" id="PIRNR006107"/>
    </source>
</evidence>
<dbReference type="Proteomes" id="UP000294343">
    <property type="component" value="Chromosome"/>
</dbReference>
<feature type="domain" description="Phosphate acetyl/butaryl transferase" evidence="13">
    <location>
        <begin position="395"/>
        <end position="710"/>
    </location>
</feature>
<dbReference type="GO" id="GO:0005737">
    <property type="term" value="C:cytoplasm"/>
    <property type="evidence" value="ECO:0007669"/>
    <property type="project" value="UniProtKB-SubCell"/>
</dbReference>
<dbReference type="FunFam" id="3.40.50.10750:FF:000001">
    <property type="entry name" value="Phosphate acetyltransferase"/>
    <property type="match status" value="1"/>
</dbReference>
<dbReference type="PIRSF" id="PIRSF006107">
    <property type="entry name" value="PhpActrans_proteobac"/>
    <property type="match status" value="1"/>
</dbReference>
<dbReference type="InterPro" id="IPR042113">
    <property type="entry name" value="P_AcTrfase_dom1"/>
</dbReference>
<comment type="subcellular location">
    <subcellularLocation>
        <location evidence="1 12">Cytoplasm</location>
    </subcellularLocation>
</comment>
<evidence type="ECO:0000313" key="16">
    <source>
        <dbReference type="Proteomes" id="UP000294343"/>
    </source>
</evidence>
<dbReference type="SUPFAM" id="SSF53659">
    <property type="entry name" value="Isocitrate/Isopropylmalate dehydrogenase-like"/>
    <property type="match status" value="1"/>
</dbReference>
<evidence type="ECO:0000256" key="4">
    <source>
        <dbReference type="ARBA" id="ARBA00009786"/>
    </source>
</evidence>
<evidence type="ECO:0000256" key="11">
    <source>
        <dbReference type="ARBA" id="ARBA00031108"/>
    </source>
</evidence>
<comment type="similarity">
    <text evidence="4 12">In the N-terminal section; belongs to the CobB/CobQ family.</text>
</comment>
<protein>
    <recommendedName>
        <fullName evidence="7 12">Phosphate acetyltransferase</fullName>
        <ecNumber evidence="6 12">2.3.1.8</ecNumber>
    </recommendedName>
    <alternativeName>
        <fullName evidence="11 12">Phosphotransacetylase</fullName>
    </alternativeName>
</protein>
<comment type="domain">
    <text evidence="12">The N-terminal region seems to be important for proper quaternary structure. The C-terminal region contains the substrate-binding site.</text>
</comment>
<evidence type="ECO:0000256" key="9">
    <source>
        <dbReference type="ARBA" id="ARBA00022679"/>
    </source>
</evidence>
<dbReference type="Gene3D" id="3.40.1390.20">
    <property type="entry name" value="HprK N-terminal domain-like"/>
    <property type="match status" value="1"/>
</dbReference>
<evidence type="ECO:0000256" key="7">
    <source>
        <dbReference type="ARBA" id="ARBA00021528"/>
    </source>
</evidence>
<dbReference type="EMBL" id="LR217730">
    <property type="protein sequence ID" value="VFP85729.1"/>
    <property type="molecule type" value="Genomic_DNA"/>
</dbReference>
<dbReference type="InterPro" id="IPR042112">
    <property type="entry name" value="P_AcTrfase_dom2"/>
</dbReference>
<name>A0A451DGG4_9GAMM</name>
<dbReference type="UniPathway" id="UPA00340">
    <property type="reaction ID" value="UER00459"/>
</dbReference>
<dbReference type="InterPro" id="IPR028979">
    <property type="entry name" value="Ser_kin/Pase_Hpr-like_N_sf"/>
</dbReference>
<dbReference type="RefSeq" id="WP_157988942.1">
    <property type="nucleotide sequence ID" value="NZ_LR217730.1"/>
</dbReference>
<sequence length="717" mass="80109">MARTIMFIPIDTYMDVSNILGGVLLAIKHSKIHSGLFIPIVQTYDNKNPTTTKISINTNPSSIDLADSSISLHHAIKRILSSQVDMLMEEIFINYKKNIDKYDVILVQGLMPSHINPYIYMLNTQIAQILNAEIILVGTENNNYFPQLKERVTLISNSFNSNKNKNIIGIILNKIDNNTISINNSSSKKSTPVNDACEPCLFTLNTSNLVDENLLPLLGYIPWSLRVIAPRSSDLFHYLHASPINKGKIRRVTSIIFCIDPLENMLKIFKPGALLVIPSHRLDMLLTTCLAALNNIYISGILLTDSYSINKATWKLCRIAFQTELAVFQVARNIQQTTFDLNKFILKVSSNDIKNIERIQTYVARHVSTKWINSLHQSILNKPIINRYHVSAAEFKYQLIQLSHKIKKRIILPEGEEPRIIQAATMFVERNISDCILLGDPKKIKYIASQLGIKFSARIQIINPEIIREQYVDRLVELRKIQGMTKLFAHNQLKDNVILGTMMLERDEVDGLVSGSINTTANTIRPALQLIKKETNNLLVSSVFFMLLPKQVLVYGDCAINRNPNPEELAEIAIQSAHSAIAFGIEPRIAMISYSTGDSGSGDSVKKVMEATHIVQKKRPDLLIDGPLQYDAAIIPNIAQSKAPNSVVAGQATIFIFPDLNTGNTTYKAVQHAANINTIGPMLQGLGKPVNDLSRSALVEDILYTIALTVVQASQSY</sequence>
<dbReference type="InterPro" id="IPR010766">
    <property type="entry name" value="DRTGG"/>
</dbReference>
<evidence type="ECO:0000256" key="3">
    <source>
        <dbReference type="ARBA" id="ARBA00008756"/>
    </source>
</evidence>
<dbReference type="NCBIfam" id="TIGR00651">
    <property type="entry name" value="pta"/>
    <property type="match status" value="1"/>
</dbReference>
<comment type="similarity">
    <text evidence="3 12">In the C-terminal section; belongs to the phosphate acetyltransferase and butyryltransferase family.</text>
</comment>
<dbReference type="InterPro" id="IPR050500">
    <property type="entry name" value="Phos_Acetyltrans/Butyryltrans"/>
</dbReference>
<dbReference type="GO" id="GO:0008959">
    <property type="term" value="F:phosphate acetyltransferase activity"/>
    <property type="evidence" value="ECO:0007669"/>
    <property type="project" value="UniProtKB-EC"/>
</dbReference>
<evidence type="ECO:0000259" key="14">
    <source>
        <dbReference type="Pfam" id="PF07085"/>
    </source>
</evidence>
<evidence type="ECO:0000256" key="10">
    <source>
        <dbReference type="ARBA" id="ARBA00023315"/>
    </source>
</evidence>
<dbReference type="AlphaFoldDB" id="A0A451DGG4"/>
<dbReference type="EC" id="2.3.1.8" evidence="6 12"/>
<evidence type="ECO:0000259" key="13">
    <source>
        <dbReference type="Pfam" id="PF01515"/>
    </source>
</evidence>
<dbReference type="NCBIfam" id="NF007233">
    <property type="entry name" value="PRK09653.1"/>
    <property type="match status" value="1"/>
</dbReference>
<dbReference type="InterPro" id="IPR016475">
    <property type="entry name" value="P-Actrans_bac"/>
</dbReference>
<dbReference type="GO" id="GO:0006085">
    <property type="term" value="P:acetyl-CoA biosynthetic process"/>
    <property type="evidence" value="ECO:0007669"/>
    <property type="project" value="UniProtKB-UniPathway"/>
</dbReference>
<dbReference type="Pfam" id="PF13500">
    <property type="entry name" value="AAA_26"/>
    <property type="match status" value="1"/>
</dbReference>
<comment type="pathway">
    <text evidence="2 12">Metabolic intermediate biosynthesis; acetyl-CoA biosynthesis; acetyl-CoA from acetate: step 2/2.</text>
</comment>
<keyword evidence="9 12" id="KW-0808">Transferase</keyword>
<evidence type="ECO:0000256" key="8">
    <source>
        <dbReference type="ARBA" id="ARBA00022490"/>
    </source>
</evidence>
<evidence type="ECO:0000256" key="6">
    <source>
        <dbReference type="ARBA" id="ARBA00012707"/>
    </source>
</evidence>
<dbReference type="PANTHER" id="PTHR43356">
    <property type="entry name" value="PHOSPHATE ACETYLTRANSFERASE"/>
    <property type="match status" value="1"/>
</dbReference>
<comment type="catalytic activity">
    <reaction evidence="12">
        <text>acetyl-CoA + phosphate = acetyl phosphate + CoA</text>
        <dbReference type="Rhea" id="RHEA:19521"/>
        <dbReference type="ChEBI" id="CHEBI:22191"/>
        <dbReference type="ChEBI" id="CHEBI:43474"/>
        <dbReference type="ChEBI" id="CHEBI:57287"/>
        <dbReference type="ChEBI" id="CHEBI:57288"/>
        <dbReference type="EC" id="2.3.1.8"/>
    </reaction>
</comment>
<evidence type="ECO:0000256" key="2">
    <source>
        <dbReference type="ARBA" id="ARBA00004989"/>
    </source>
</evidence>
<dbReference type="Pfam" id="PF07085">
    <property type="entry name" value="DRTGG"/>
    <property type="match status" value="1"/>
</dbReference>
<dbReference type="Gene3D" id="3.40.50.10950">
    <property type="match status" value="1"/>
</dbReference>
<comment type="function">
    <text evidence="12">Involved in acetate metabolism.</text>
</comment>
<dbReference type="NCBIfam" id="NF004167">
    <property type="entry name" value="PRK05632.1"/>
    <property type="match status" value="1"/>
</dbReference>
<accession>A0A451DGG4</accession>
<organism evidence="15 16">
    <name type="scientific">Candidatus Erwinia haradaeae</name>
    <dbReference type="NCBI Taxonomy" id="1922217"/>
    <lineage>
        <taxon>Bacteria</taxon>
        <taxon>Pseudomonadati</taxon>
        <taxon>Pseudomonadota</taxon>
        <taxon>Gammaproteobacteria</taxon>
        <taxon>Enterobacterales</taxon>
        <taxon>Erwiniaceae</taxon>
        <taxon>Erwinia</taxon>
    </lineage>
</organism>
<evidence type="ECO:0000313" key="15">
    <source>
        <dbReference type="EMBL" id="VFP85729.1"/>
    </source>
</evidence>
<dbReference type="OrthoDB" id="9808984at2"/>
<feature type="domain" description="DRTGG" evidence="14">
    <location>
        <begin position="235"/>
        <end position="342"/>
    </location>
</feature>
<dbReference type="InterPro" id="IPR004614">
    <property type="entry name" value="P_AcTrfase"/>
</dbReference>
<proteinExistence type="inferred from homology"/>
<dbReference type="InterPro" id="IPR002505">
    <property type="entry name" value="PTA_PTB"/>
</dbReference>